<dbReference type="Proteomes" id="UP000807306">
    <property type="component" value="Unassembled WGS sequence"/>
</dbReference>
<dbReference type="PROSITE" id="PS50005">
    <property type="entry name" value="TPR"/>
    <property type="match status" value="1"/>
</dbReference>
<gene>
    <name evidence="2" type="ORF">CPB83DRAFT_894046</name>
</gene>
<reference evidence="2" key="1">
    <citation type="submission" date="2020-11" db="EMBL/GenBank/DDBJ databases">
        <authorList>
            <consortium name="DOE Joint Genome Institute"/>
            <person name="Ahrendt S."/>
            <person name="Riley R."/>
            <person name="Andreopoulos W."/>
            <person name="Labutti K."/>
            <person name="Pangilinan J."/>
            <person name="Ruiz-Duenas F.J."/>
            <person name="Barrasa J.M."/>
            <person name="Sanchez-Garcia M."/>
            <person name="Camarero S."/>
            <person name="Miyauchi S."/>
            <person name="Serrano A."/>
            <person name="Linde D."/>
            <person name="Babiker R."/>
            <person name="Drula E."/>
            <person name="Ayuso-Fernandez I."/>
            <person name="Pacheco R."/>
            <person name="Padilla G."/>
            <person name="Ferreira P."/>
            <person name="Barriuso J."/>
            <person name="Kellner H."/>
            <person name="Castanera R."/>
            <person name="Alfaro M."/>
            <person name="Ramirez L."/>
            <person name="Pisabarro A.G."/>
            <person name="Kuo A."/>
            <person name="Tritt A."/>
            <person name="Lipzen A."/>
            <person name="He G."/>
            <person name="Yan M."/>
            <person name="Ng V."/>
            <person name="Cullen D."/>
            <person name="Martin F."/>
            <person name="Rosso M.-N."/>
            <person name="Henrissat B."/>
            <person name="Hibbett D."/>
            <person name="Martinez A.T."/>
            <person name="Grigoriev I.V."/>
        </authorList>
    </citation>
    <scope>NUCLEOTIDE SEQUENCE</scope>
    <source>
        <strain evidence="2">CBS 506.95</strain>
    </source>
</reference>
<organism evidence="2 3">
    <name type="scientific">Crepidotus variabilis</name>
    <dbReference type="NCBI Taxonomy" id="179855"/>
    <lineage>
        <taxon>Eukaryota</taxon>
        <taxon>Fungi</taxon>
        <taxon>Dikarya</taxon>
        <taxon>Basidiomycota</taxon>
        <taxon>Agaricomycotina</taxon>
        <taxon>Agaricomycetes</taxon>
        <taxon>Agaricomycetidae</taxon>
        <taxon>Agaricales</taxon>
        <taxon>Agaricineae</taxon>
        <taxon>Crepidotaceae</taxon>
        <taxon>Crepidotus</taxon>
    </lineage>
</organism>
<dbReference type="Gene3D" id="1.25.40.10">
    <property type="entry name" value="Tetratricopeptide repeat domain"/>
    <property type="match status" value="1"/>
</dbReference>
<feature type="repeat" description="TPR" evidence="1">
    <location>
        <begin position="6"/>
        <end position="39"/>
    </location>
</feature>
<keyword evidence="3" id="KW-1185">Reference proteome</keyword>
<dbReference type="InterPro" id="IPR011990">
    <property type="entry name" value="TPR-like_helical_dom_sf"/>
</dbReference>
<protein>
    <submittedName>
        <fullName evidence="2">Uncharacterized protein</fullName>
    </submittedName>
</protein>
<keyword evidence="1" id="KW-0802">TPR repeat</keyword>
<dbReference type="InterPro" id="IPR019734">
    <property type="entry name" value="TPR_rpt"/>
</dbReference>
<proteinExistence type="predicted"/>
<dbReference type="AlphaFoldDB" id="A0A9P6EFW6"/>
<dbReference type="EMBL" id="MU157850">
    <property type="protein sequence ID" value="KAF9528806.1"/>
    <property type="molecule type" value="Genomic_DNA"/>
</dbReference>
<dbReference type="OrthoDB" id="2423701at2759"/>
<dbReference type="Pfam" id="PF13414">
    <property type="entry name" value="TPR_11"/>
    <property type="match status" value="1"/>
</dbReference>
<evidence type="ECO:0000256" key="1">
    <source>
        <dbReference type="PROSITE-ProRule" id="PRU00339"/>
    </source>
</evidence>
<sequence>MDTEKALQAKETGNKLLKEGKIAESIKHYQEAVKFDPQNPVYLANLSAALLSTRLAKTLSHGLRSGAIPPSDIEQNIEAIRTMENQRSKDAFENVQSWKLWSATRSNLALCAELALEDRIRLSKMPIFKSAPDPRLTYFTFGMDDIISLFCGWGPKFEDPIHLRSLSKEQFSQLAFLFGGAADSRHVYGTIIDLGSAHSKLPANQKKHVKVHMTTKTGKKDLVDFVLKANLDKALQWGLVWESKWYQDVNVFIPHGRLVEEGKHPGFDYYKEFATKKGPHKAKTSQIAATVRKSWKPNITTFDDQHKGYLEIALDDLAFVAQIAEFNDSRGLKINNPRAKREWPAFAYIMTFFSAVVDTIKNLKSQIKVEILCGEITSELTKMRLGTDRTRPAGFPRNFTRMWDYTHGTLSTALYMVPALQDNMPSAVTANCLFNTYVWKDDDEFCFNYTMLLPQDLERYLGTHTINKRALMDILTLSSTTVPRSLTSLVSRDELHAWLGRLLLSIISPGRSKPRPDLVKVPFNLVAFIQLLVELNWIGYPGQWLGDFLQAILNGTLQTNPDTYKGHPLRPVSGLNKITAPHRVRLDPWFAGLETILASTKHALLFAIQLPENFAATMPEDIGQF</sequence>
<dbReference type="SUPFAM" id="SSF48452">
    <property type="entry name" value="TPR-like"/>
    <property type="match status" value="1"/>
</dbReference>
<name>A0A9P6EFW6_9AGAR</name>
<comment type="caution">
    <text evidence="2">The sequence shown here is derived from an EMBL/GenBank/DDBJ whole genome shotgun (WGS) entry which is preliminary data.</text>
</comment>
<evidence type="ECO:0000313" key="3">
    <source>
        <dbReference type="Proteomes" id="UP000807306"/>
    </source>
</evidence>
<evidence type="ECO:0000313" key="2">
    <source>
        <dbReference type="EMBL" id="KAF9528806.1"/>
    </source>
</evidence>
<accession>A0A9P6EFW6</accession>